<evidence type="ECO:0000313" key="2">
    <source>
        <dbReference type="EMBL" id="BCR85529.1"/>
    </source>
</evidence>
<reference evidence="2" key="1">
    <citation type="submission" date="2021-01" db="EMBL/GenBank/DDBJ databases">
        <authorList>
            <consortium name="Aspergillus chevalieri M1 genome sequencing consortium"/>
            <person name="Kazuki M."/>
            <person name="Futagami T."/>
        </authorList>
    </citation>
    <scope>NUCLEOTIDE SEQUENCE</scope>
    <source>
        <strain evidence="2">M1</strain>
    </source>
</reference>
<protein>
    <submittedName>
        <fullName evidence="2">Uncharacterized protein</fullName>
    </submittedName>
</protein>
<reference evidence="2" key="2">
    <citation type="submission" date="2021-02" db="EMBL/GenBank/DDBJ databases">
        <title>Aspergillus chevalieri M1 genome sequence.</title>
        <authorList>
            <person name="Kadooka C."/>
            <person name="Mori K."/>
            <person name="Futagami T."/>
        </authorList>
    </citation>
    <scope>NUCLEOTIDE SEQUENCE</scope>
    <source>
        <strain evidence="2">M1</strain>
    </source>
</reference>
<evidence type="ECO:0000313" key="3">
    <source>
        <dbReference type="Proteomes" id="UP000637239"/>
    </source>
</evidence>
<feature type="region of interest" description="Disordered" evidence="1">
    <location>
        <begin position="599"/>
        <end position="620"/>
    </location>
</feature>
<dbReference type="EMBL" id="AP024417">
    <property type="protein sequence ID" value="BCR85529.1"/>
    <property type="molecule type" value="Genomic_DNA"/>
</dbReference>
<dbReference type="Proteomes" id="UP000637239">
    <property type="component" value="Chromosome 2"/>
</dbReference>
<sequence length="1057" mass="119851">MKRCLCPRQLLCRSRRSSCSLHRPAIVFRNRLRSPLAGGPSSQWSRPFSASAASAAKHSRIFEDYVTGVPPKCPVYGNEQQKNPNSWIPSLDKYLTPSLREGETEDLYARAYGLATILSYARFYGQLDLLGYLGYGLNRWSDVHTLLNVLLDAADATRHPTRVSLSSLDWGSDAGFTLERLTRHAPSLKNVKIKKSPDSSNVPKFRDLTQRSFANDFSELLMSQVWQSLGSIILQAADRSPDELKLGMSFVFRTLARLHHSGAISDNIYKCATPDPNTATYRPPGMHFLSTHIMSVLSETAWGAHEAEVAAKAAEMGVESPYVPFKMGVRELGPEIWLELILWCCIEHGYVREGLWLLEQMKTRTDYLAWNFQSWESLLRDQGTAVVENTNIDTEQFWRRPGNDASVQQQTGQKRNTIFHGLAKRTISTEVVASLRDCFVNFVYRGLGYRGLSPTELSHVISRVNALIDTPESAKNKTELQPTTREHNWLTARVLQSAGLDINADPHSMGRFLRGSPHVVGPWNNGPPLVEGDLEWLTPSRLYDETCAFQGLTEYVVRSYAVQRQAGLAFSTFGFLQEAIDTSKSRHIQEFLKRLQKSDPNDIPVADKRDRDLGHGKPETSVPQVSNVTYAQLVDLATIAKAYPFANWLLFSNDLDGPPIRRSEYGNQTLAPSLLRYAGATGNIGLQKQVVSSLTQPYSLNTLRALVSFRILTGDWDRVILMLEYIRNHRLKSWGHGNIMLLAGSILRMERALHKPSNHATLEEKQHSLTQAKTILTRILNGDFNDLSQRTGNKAQLRTLRSIYRIFLSLPGPLADIATQSTFHSPNHHHPSYKSRHSIPFISPIAFHYLLSAVVDTQGSAAGKSLWEKWCLEPSHSPKHTRYHEGGIWRLYEAAERDHRRGDPNFNASWRRQLNEKVVSPNLNTVRVIAQGAAREYARFTQYLASLELAAVDALAAGRGLPSEPSALPDSVENREKKRDIEKIMEWCVRQFQVLRLPEEEINREVFDHLKRMRTRERVRHREEVAEREREKERIRGFVEAQRLMEVERGRAGVRQT</sequence>
<organism evidence="2 3">
    <name type="scientific">Aspergillus chevalieri</name>
    <name type="common">Eurotium chevalieri</name>
    <dbReference type="NCBI Taxonomy" id="182096"/>
    <lineage>
        <taxon>Eukaryota</taxon>
        <taxon>Fungi</taxon>
        <taxon>Dikarya</taxon>
        <taxon>Ascomycota</taxon>
        <taxon>Pezizomycotina</taxon>
        <taxon>Eurotiomycetes</taxon>
        <taxon>Eurotiomycetidae</taxon>
        <taxon>Eurotiales</taxon>
        <taxon>Aspergillaceae</taxon>
        <taxon>Aspergillus</taxon>
        <taxon>Aspergillus subgen. Aspergillus</taxon>
    </lineage>
</organism>
<dbReference type="AlphaFoldDB" id="A0A7R7VJ16"/>
<accession>A0A7R7VJ16</accession>
<dbReference type="KEGG" id="ache:ACHE_20987A"/>
<proteinExistence type="predicted"/>
<dbReference type="GeneID" id="66979888"/>
<name>A0A7R7VJ16_ASPCH</name>
<keyword evidence="3" id="KW-1185">Reference proteome</keyword>
<dbReference type="RefSeq" id="XP_043134051.1">
    <property type="nucleotide sequence ID" value="XM_043285350.1"/>
</dbReference>
<feature type="compositionally biased region" description="Basic and acidic residues" evidence="1">
    <location>
        <begin position="599"/>
        <end position="618"/>
    </location>
</feature>
<gene>
    <name evidence="2" type="ORF">ACHE_20987A</name>
</gene>
<evidence type="ECO:0000256" key="1">
    <source>
        <dbReference type="SAM" id="MobiDB-lite"/>
    </source>
</evidence>